<sequence length="66" mass="7497">MSRSESTSFLRTLRTVAWSFLGIRRRSGLEEDFQQLNPLHVILVAVIAVLCFIVGLGFFVRWVVGT</sequence>
<feature type="transmembrane region" description="Helical" evidence="1">
    <location>
        <begin position="39"/>
        <end position="64"/>
    </location>
</feature>
<comment type="caution">
    <text evidence="2">The sequence shown here is derived from an EMBL/GenBank/DDBJ whole genome shotgun (WGS) entry which is preliminary data.</text>
</comment>
<protein>
    <submittedName>
        <fullName evidence="2">DUF2970 family protein</fullName>
    </submittedName>
</protein>
<dbReference type="Proteomes" id="UP000272193">
    <property type="component" value="Unassembled WGS sequence"/>
</dbReference>
<dbReference type="InterPro" id="IPR021344">
    <property type="entry name" value="DUF2970"/>
</dbReference>
<name>A0A3N4UJW5_9BURK</name>
<evidence type="ECO:0000313" key="3">
    <source>
        <dbReference type="Proteomes" id="UP000272193"/>
    </source>
</evidence>
<dbReference type="RefSeq" id="WP_124222181.1">
    <property type="nucleotide sequence ID" value="NZ_RKQL01000003.1"/>
</dbReference>
<dbReference type="OrthoDB" id="8657357at2"/>
<evidence type="ECO:0000313" key="2">
    <source>
        <dbReference type="EMBL" id="RPE67579.1"/>
    </source>
</evidence>
<accession>A0A3N4UJW5</accession>
<keyword evidence="1" id="KW-0472">Membrane</keyword>
<dbReference type="AlphaFoldDB" id="A0A3N4UJW5"/>
<evidence type="ECO:0000256" key="1">
    <source>
        <dbReference type="SAM" id="Phobius"/>
    </source>
</evidence>
<gene>
    <name evidence="2" type="ORF">EDC62_1458</name>
</gene>
<reference evidence="2 3" key="1">
    <citation type="submission" date="2018-11" db="EMBL/GenBank/DDBJ databases">
        <title>Genomic Encyclopedia of Type Strains, Phase IV (KMG-IV): sequencing the most valuable type-strain genomes for metagenomic binning, comparative biology and taxonomic classification.</title>
        <authorList>
            <person name="Goeker M."/>
        </authorList>
    </citation>
    <scope>NUCLEOTIDE SEQUENCE [LARGE SCALE GENOMIC DNA]</scope>
    <source>
        <strain evidence="2 3">DSM 101684</strain>
    </source>
</reference>
<dbReference type="EMBL" id="RKQL01000003">
    <property type="protein sequence ID" value="RPE67579.1"/>
    <property type="molecule type" value="Genomic_DNA"/>
</dbReference>
<organism evidence="2 3">
    <name type="scientific">Tibeticola sediminis</name>
    <dbReference type="NCBI Taxonomy" id="1917811"/>
    <lineage>
        <taxon>Bacteria</taxon>
        <taxon>Pseudomonadati</taxon>
        <taxon>Pseudomonadota</taxon>
        <taxon>Betaproteobacteria</taxon>
        <taxon>Burkholderiales</taxon>
        <taxon>Comamonadaceae</taxon>
        <taxon>Tibeticola</taxon>
    </lineage>
</organism>
<proteinExistence type="predicted"/>
<keyword evidence="1" id="KW-1133">Transmembrane helix</keyword>
<keyword evidence="3" id="KW-1185">Reference proteome</keyword>
<keyword evidence="1" id="KW-0812">Transmembrane</keyword>
<dbReference type="Pfam" id="PF11174">
    <property type="entry name" value="DUF2970"/>
    <property type="match status" value="1"/>
</dbReference>